<accession>A0ABD1XSA9</accession>
<evidence type="ECO:0000313" key="3">
    <source>
        <dbReference type="Proteomes" id="UP001605036"/>
    </source>
</evidence>
<dbReference type="Proteomes" id="UP001605036">
    <property type="component" value="Unassembled WGS sequence"/>
</dbReference>
<evidence type="ECO:0000256" key="1">
    <source>
        <dbReference type="SAM" id="MobiDB-lite"/>
    </source>
</evidence>
<keyword evidence="3" id="KW-1185">Reference proteome</keyword>
<sequence length="187" mass="20790">MITVEAAFSPALRSPRFCQYKREASIRQKTRNSQVPNSMLAPKKRSLSSSIPFPRSPRAESNRPRRSLTLCLATSGGAPVVPPRESGSSRRLSPEGSLHQLVSARLSCIATAESRIPRDRLANGKEDSIPIGTRHNGRVEAERFPSHLCRHTVVDDLRIPDPPQAYASASTRPWTACYEHRRDKVLV</sequence>
<protein>
    <submittedName>
        <fullName evidence="2">Uncharacterized protein</fullName>
    </submittedName>
</protein>
<feature type="region of interest" description="Disordered" evidence="1">
    <location>
        <begin position="25"/>
        <end position="95"/>
    </location>
</feature>
<gene>
    <name evidence="2" type="ORF">R1flu_022473</name>
</gene>
<name>A0ABD1XSA9_9MARC</name>
<evidence type="ECO:0000313" key="2">
    <source>
        <dbReference type="EMBL" id="KAL2610781.1"/>
    </source>
</evidence>
<dbReference type="AlphaFoldDB" id="A0ABD1XSA9"/>
<reference evidence="2 3" key="1">
    <citation type="submission" date="2024-09" db="EMBL/GenBank/DDBJ databases">
        <title>Chromosome-scale assembly of Riccia fluitans.</title>
        <authorList>
            <person name="Paukszto L."/>
            <person name="Sawicki J."/>
            <person name="Karawczyk K."/>
            <person name="Piernik-Szablinska J."/>
            <person name="Szczecinska M."/>
            <person name="Mazdziarz M."/>
        </authorList>
    </citation>
    <scope>NUCLEOTIDE SEQUENCE [LARGE SCALE GENOMIC DNA]</scope>
    <source>
        <strain evidence="2">Rf_01</strain>
        <tissue evidence="2">Aerial parts of the thallus</tissue>
    </source>
</reference>
<dbReference type="EMBL" id="JBHFFA010000007">
    <property type="protein sequence ID" value="KAL2610781.1"/>
    <property type="molecule type" value="Genomic_DNA"/>
</dbReference>
<proteinExistence type="predicted"/>
<organism evidence="2 3">
    <name type="scientific">Riccia fluitans</name>
    <dbReference type="NCBI Taxonomy" id="41844"/>
    <lineage>
        <taxon>Eukaryota</taxon>
        <taxon>Viridiplantae</taxon>
        <taxon>Streptophyta</taxon>
        <taxon>Embryophyta</taxon>
        <taxon>Marchantiophyta</taxon>
        <taxon>Marchantiopsida</taxon>
        <taxon>Marchantiidae</taxon>
        <taxon>Marchantiales</taxon>
        <taxon>Ricciaceae</taxon>
        <taxon>Riccia</taxon>
    </lineage>
</organism>
<comment type="caution">
    <text evidence="2">The sequence shown here is derived from an EMBL/GenBank/DDBJ whole genome shotgun (WGS) entry which is preliminary data.</text>
</comment>